<proteinExistence type="predicted"/>
<dbReference type="Proteomes" id="UP000037288">
    <property type="component" value="Unassembled WGS sequence"/>
</dbReference>
<accession>A0A0K9XIV4</accession>
<sequence length="359" mass="39538">MPTPPAGPAPTARAADVTSRALVIGPAEYAPDSGVPRYDEIGVSAVQYGEVLAGNPMWGKDRCRVLMPEEVRTAESVMSALETEARRTGPGDILMVVYIGHGAYWGDVPGAEVHFSVGSSYKDKPWTWLSSWYLYRAMRLCRADLKVLIADCCYSNMLPHLGNGLDSLPGVLDDSGQGTCVLTALKDDNVRAWPLGCEALPGPLAECTPFSGHTLDVLRNGTTDHQPELTLGMLRDAVENEMRRCRFAHDRPRMLLNDAREGRALFTNRMDPARRAPRPDSPVGAEEWAAALLRGSDCDLEELLNDPRKTGDVVALLRTSHREGAAAVARRIDEQASLRFRSPRDFARYWNKAERALRP</sequence>
<evidence type="ECO:0000313" key="2">
    <source>
        <dbReference type="Proteomes" id="UP000037288"/>
    </source>
</evidence>
<keyword evidence="2" id="KW-1185">Reference proteome</keyword>
<organism evidence="1 2">
    <name type="scientific">Streptomyces caatingaensis</name>
    <dbReference type="NCBI Taxonomy" id="1678637"/>
    <lineage>
        <taxon>Bacteria</taxon>
        <taxon>Bacillati</taxon>
        <taxon>Actinomycetota</taxon>
        <taxon>Actinomycetes</taxon>
        <taxon>Kitasatosporales</taxon>
        <taxon>Streptomycetaceae</taxon>
        <taxon>Streptomyces</taxon>
    </lineage>
</organism>
<dbReference type="AlphaFoldDB" id="A0A0K9XIV4"/>
<gene>
    <name evidence="1" type="ORF">AC230_07155</name>
</gene>
<dbReference type="STRING" id="1678637.AC230_07155"/>
<dbReference type="Gene3D" id="3.40.50.1460">
    <property type="match status" value="1"/>
</dbReference>
<evidence type="ECO:0000313" key="1">
    <source>
        <dbReference type="EMBL" id="KNB53218.1"/>
    </source>
</evidence>
<dbReference type="PATRIC" id="fig|1678637.3.peg.1555"/>
<dbReference type="EMBL" id="LFXA01000003">
    <property type="protein sequence ID" value="KNB53218.1"/>
    <property type="molecule type" value="Genomic_DNA"/>
</dbReference>
<comment type="caution">
    <text evidence="1">The sequence shown here is derived from an EMBL/GenBank/DDBJ whole genome shotgun (WGS) entry which is preliminary data.</text>
</comment>
<reference evidence="2" key="1">
    <citation type="submission" date="2015-07" db="EMBL/GenBank/DDBJ databases">
        <title>Draft genome sequence of Streptomyces sp. CMAA 1322, a bacterium isolated from Caatinga biome, from dry forest semiarid of Brazil.</title>
        <authorList>
            <person name="Santos S.N."/>
            <person name="Gacesa R."/>
            <person name="Taketani R.G."/>
            <person name="Long P.F."/>
            <person name="Melo I.S."/>
        </authorList>
    </citation>
    <scope>NUCLEOTIDE SEQUENCE [LARGE SCALE GENOMIC DNA]</scope>
    <source>
        <strain evidence="2">CMAA 1322</strain>
    </source>
</reference>
<name>A0A0K9XIV4_9ACTN</name>
<protein>
    <recommendedName>
        <fullName evidence="3">Caspase domain-containing protein</fullName>
    </recommendedName>
</protein>
<evidence type="ECO:0008006" key="3">
    <source>
        <dbReference type="Google" id="ProtNLM"/>
    </source>
</evidence>